<dbReference type="Gene3D" id="3.40.50.11720">
    <property type="entry name" value="3-Deoxy-D-manno-octulosonic-acid transferase, N-terminal domain"/>
    <property type="match status" value="1"/>
</dbReference>
<keyword evidence="7" id="KW-1133">Transmembrane helix</keyword>
<evidence type="ECO:0000259" key="8">
    <source>
        <dbReference type="Pfam" id="PF04413"/>
    </source>
</evidence>
<dbReference type="EC" id="2.4.99.12" evidence="2 7"/>
<keyword evidence="7" id="KW-0812">Transmembrane</keyword>
<reference evidence="9" key="1">
    <citation type="submission" date="2024-05" db="EMBL/GenBank/DDBJ databases">
        <title>Genome Sequences of Four Agar- Degrading Marine Bacteria.</title>
        <authorList>
            <person name="Phillips E.K."/>
            <person name="Shaffer J.C."/>
            <person name="Henson M.W."/>
            <person name="Temperton B."/>
            <person name="Thrash C.J."/>
            <person name="Martin M.O."/>
        </authorList>
    </citation>
    <scope>NUCLEOTIDE SEQUENCE</scope>
    <source>
        <strain evidence="9">EKP203</strain>
    </source>
</reference>
<evidence type="ECO:0000313" key="10">
    <source>
        <dbReference type="Proteomes" id="UP001169719"/>
    </source>
</evidence>
<evidence type="ECO:0000313" key="9">
    <source>
        <dbReference type="EMBL" id="MDN2479973.1"/>
    </source>
</evidence>
<comment type="catalytic activity">
    <reaction evidence="6 7">
        <text>lipid IVA (E. coli) + CMP-3-deoxy-beta-D-manno-octulosonate = alpha-Kdo-(2-&gt;6)-lipid IVA (E. coli) + CMP + H(+)</text>
        <dbReference type="Rhea" id="RHEA:28066"/>
        <dbReference type="ChEBI" id="CHEBI:15378"/>
        <dbReference type="ChEBI" id="CHEBI:58603"/>
        <dbReference type="ChEBI" id="CHEBI:60364"/>
        <dbReference type="ChEBI" id="CHEBI:60377"/>
        <dbReference type="ChEBI" id="CHEBI:85987"/>
        <dbReference type="EC" id="2.4.99.12"/>
    </reaction>
</comment>
<comment type="function">
    <text evidence="7">Involved in lipopolysaccharide (LPS) biosynthesis. Catalyzes the transfer of 3-deoxy-D-manno-octulosonate (Kdo) residue(s) from CMP-Kdo to lipid IV(A), the tetraacyldisaccharide-1,4'-bisphosphate precursor of lipid A.</text>
</comment>
<evidence type="ECO:0000256" key="1">
    <source>
        <dbReference type="ARBA" id="ARBA00004713"/>
    </source>
</evidence>
<dbReference type="Gene3D" id="3.40.50.2000">
    <property type="entry name" value="Glycogen Phosphorylase B"/>
    <property type="match status" value="1"/>
</dbReference>
<keyword evidence="9" id="KW-0328">Glycosyltransferase</keyword>
<evidence type="ECO:0000256" key="4">
    <source>
        <dbReference type="ARBA" id="ARBA00022679"/>
    </source>
</evidence>
<comment type="similarity">
    <text evidence="7">Belongs to the glycosyltransferase group 1 family.</text>
</comment>
<feature type="domain" description="3-deoxy-D-manno-octulosonic-acid transferase N-terminal" evidence="8">
    <location>
        <begin position="36"/>
        <end position="213"/>
    </location>
</feature>
<proteinExistence type="inferred from homology"/>
<dbReference type="InterPro" id="IPR039901">
    <property type="entry name" value="Kdotransferase"/>
</dbReference>
<accession>A0ABT7XW22</accession>
<dbReference type="Proteomes" id="UP001169719">
    <property type="component" value="Unassembled WGS sequence"/>
</dbReference>
<dbReference type="RefSeq" id="WP_289960296.1">
    <property type="nucleotide sequence ID" value="NZ_JAUEOZ010000001.1"/>
</dbReference>
<feature type="transmembrane region" description="Helical" evidence="7">
    <location>
        <begin position="6"/>
        <end position="25"/>
    </location>
</feature>
<comment type="caution">
    <text evidence="9">The sequence shown here is derived from an EMBL/GenBank/DDBJ whole genome shotgun (WGS) entry which is preliminary data.</text>
</comment>
<keyword evidence="10" id="KW-1185">Reference proteome</keyword>
<keyword evidence="4 7" id="KW-0808">Transferase</keyword>
<name>A0ABT7XW22_9VIBR</name>
<dbReference type="GO" id="GO:0043842">
    <property type="term" value="F:Kdo transferase activity"/>
    <property type="evidence" value="ECO:0007669"/>
    <property type="project" value="UniProtKB-EC"/>
</dbReference>
<gene>
    <name evidence="9" type="primary">waaA</name>
    <name evidence="9" type="ORF">QWJ08_00840</name>
</gene>
<evidence type="ECO:0000256" key="5">
    <source>
        <dbReference type="ARBA" id="ARBA00031445"/>
    </source>
</evidence>
<keyword evidence="7" id="KW-1003">Cell membrane</keyword>
<dbReference type="PANTHER" id="PTHR42755">
    <property type="entry name" value="3-DEOXY-MANNO-OCTULOSONATE CYTIDYLYLTRANSFERASE"/>
    <property type="match status" value="1"/>
</dbReference>
<evidence type="ECO:0000256" key="7">
    <source>
        <dbReference type="RuleBase" id="RU365103"/>
    </source>
</evidence>
<comment type="subcellular location">
    <subcellularLocation>
        <location evidence="7">Cell membrane</location>
    </subcellularLocation>
</comment>
<dbReference type="InterPro" id="IPR038107">
    <property type="entry name" value="Glycos_transf_N_sf"/>
</dbReference>
<keyword evidence="7" id="KW-0448">Lipopolysaccharide biosynthesis</keyword>
<dbReference type="EMBL" id="JAUEOZ010000001">
    <property type="protein sequence ID" value="MDN2479973.1"/>
    <property type="molecule type" value="Genomic_DNA"/>
</dbReference>
<dbReference type="InterPro" id="IPR007507">
    <property type="entry name" value="Glycos_transf_N"/>
</dbReference>
<evidence type="ECO:0000256" key="6">
    <source>
        <dbReference type="ARBA" id="ARBA00049183"/>
    </source>
</evidence>
<evidence type="ECO:0000256" key="3">
    <source>
        <dbReference type="ARBA" id="ARBA00019077"/>
    </source>
</evidence>
<protein>
    <recommendedName>
        <fullName evidence="3 7">3-deoxy-D-manno-octulosonic acid transferase</fullName>
        <shortName evidence="7">Kdo transferase</shortName>
        <ecNumber evidence="2 7">2.4.99.12</ecNumber>
    </recommendedName>
    <alternativeName>
        <fullName evidence="5 7">Lipid IV(A) 3-deoxy-D-manno-octulosonic acid transferase</fullName>
    </alternativeName>
</protein>
<dbReference type="NCBIfam" id="NF004388">
    <property type="entry name" value="PRK05749.1-4"/>
    <property type="match status" value="1"/>
</dbReference>
<comment type="pathway">
    <text evidence="1 7">Bacterial outer membrane biogenesis; LPS core biosynthesis.</text>
</comment>
<dbReference type="Pfam" id="PF04413">
    <property type="entry name" value="Glycos_transf_N"/>
    <property type="match status" value="1"/>
</dbReference>
<dbReference type="SUPFAM" id="SSF53756">
    <property type="entry name" value="UDP-Glycosyltransferase/glycogen phosphorylase"/>
    <property type="match status" value="1"/>
</dbReference>
<organism evidence="9 10">
    <name type="scientific">Vibrio agarivorans</name>
    <dbReference type="NCBI Taxonomy" id="153622"/>
    <lineage>
        <taxon>Bacteria</taxon>
        <taxon>Pseudomonadati</taxon>
        <taxon>Pseudomonadota</taxon>
        <taxon>Gammaproteobacteria</taxon>
        <taxon>Vibrionales</taxon>
        <taxon>Vibrionaceae</taxon>
        <taxon>Vibrio</taxon>
    </lineage>
</organism>
<keyword evidence="7" id="KW-0472">Membrane</keyword>
<dbReference type="PANTHER" id="PTHR42755:SF1">
    <property type="entry name" value="3-DEOXY-D-MANNO-OCTULOSONIC ACID TRANSFERASE, MITOCHONDRIAL-RELATED"/>
    <property type="match status" value="1"/>
</dbReference>
<evidence type="ECO:0000256" key="2">
    <source>
        <dbReference type="ARBA" id="ARBA00012621"/>
    </source>
</evidence>
<sequence length="422" mass="47812">MTVLVRWAYTAILFLISPLLLWGLYRPRPNKPKFGKRWIEHFGLGSAKFTKSVIWIHAVSVGEVLASKKLIADLARSYPEKTVLVTTTTSTGAEQVKQLGEDVVHQYMPIDFSWCVRHFIKRVKPEVFVIVETELWPNTIHTVSKAKVPIVLVNGRLSEKSLNNYQKIRPLIHALLTRIDLILTVSERDRERFEKLSSCPDKIISTGNLKYDVTVPEQAKQQGAELRHFFGKNRKILVAASTHQGEDEIALNAFIQAKRNLPELLLIIVPRHPERFDDVADLIRDKQLTFNRRSGEASQQYIDVYLADTMGEMFTFLSAADLVLMGGSFVGDKVGGHNYIEPVAVSKPCLTGPSYYNFQEIAEDLIQLGALTIVTEKSLCDTIITTLTKPIDKMLVEDWANYIDSKASSMDKTKAYLTRYIK</sequence>